<dbReference type="FunFam" id="3.10.20.10:FF:000002">
    <property type="entry name" value="60S ribosomal protein L18a"/>
    <property type="match status" value="1"/>
</dbReference>
<dbReference type="Gene3D" id="3.10.20.10">
    <property type="match status" value="2"/>
</dbReference>
<protein>
    <recommendedName>
        <fullName evidence="4">60S ribosomal protein L18a</fullName>
    </recommendedName>
</protein>
<dbReference type="Proteomes" id="UP000198287">
    <property type="component" value="Unassembled WGS sequence"/>
</dbReference>
<feature type="domain" description="Large ribosomal subunit protein eL20" evidence="5">
    <location>
        <begin position="7"/>
        <end position="130"/>
    </location>
</feature>
<dbReference type="PANTHER" id="PTHR10052">
    <property type="entry name" value="60S RIBOSOMAL PROTEIN L18A"/>
    <property type="match status" value="1"/>
</dbReference>
<dbReference type="PIRSF" id="PIRSF002190">
    <property type="entry name" value="Ribosomal_L18a"/>
    <property type="match status" value="1"/>
</dbReference>
<keyword evidence="2 4" id="KW-0689">Ribosomal protein</keyword>
<accession>A0A226E1F0</accession>
<dbReference type="SUPFAM" id="SSF160374">
    <property type="entry name" value="RplX-like"/>
    <property type="match status" value="1"/>
</dbReference>
<dbReference type="OrthoDB" id="1294322at2759"/>
<sequence length="177" mass="21181">MKAQGELKQYEVIGRKLPSEKEKNPPLYKMRIFAPERIVAKSRFWYFLRQLRKFKKMTGEIVSVKQIPETSPTRVKNFGIWLRYDSRSGTHNMYREYRELSTTAAVTACYRDMGARHRARAHSIQIIRVEEVQASKCRRPIVKQFHDAKLRFPLPKRIEQKHTLPKFSYVRPKTYFM</sequence>
<dbReference type="InterPro" id="IPR028877">
    <property type="entry name" value="Ribosomal_eL20"/>
</dbReference>
<comment type="caution">
    <text evidence="6">The sequence shown here is derived from an EMBL/GenBank/DDBJ whole genome shotgun (WGS) entry which is preliminary data.</text>
</comment>
<dbReference type="HAMAP" id="MF_00273">
    <property type="entry name" value="Ribosomal_eL20"/>
    <property type="match status" value="1"/>
</dbReference>
<evidence type="ECO:0000256" key="2">
    <source>
        <dbReference type="ARBA" id="ARBA00022980"/>
    </source>
</evidence>
<reference evidence="6 7" key="1">
    <citation type="submission" date="2015-12" db="EMBL/GenBank/DDBJ databases">
        <title>The genome of Folsomia candida.</title>
        <authorList>
            <person name="Faddeeva A."/>
            <person name="Derks M.F."/>
            <person name="Anvar Y."/>
            <person name="Smit S."/>
            <person name="Van Straalen N."/>
            <person name="Roelofs D."/>
        </authorList>
    </citation>
    <scope>NUCLEOTIDE SEQUENCE [LARGE SCALE GENOMIC DNA]</scope>
    <source>
        <strain evidence="6 7">VU population</strain>
        <tissue evidence="6">Whole body</tissue>
    </source>
</reference>
<dbReference type="GO" id="GO:0005840">
    <property type="term" value="C:ribosome"/>
    <property type="evidence" value="ECO:0007669"/>
    <property type="project" value="UniProtKB-KW"/>
</dbReference>
<evidence type="ECO:0000256" key="1">
    <source>
        <dbReference type="ARBA" id="ARBA00009362"/>
    </source>
</evidence>
<proteinExistence type="inferred from homology"/>
<keyword evidence="7" id="KW-1185">Reference proteome</keyword>
<organism evidence="6 7">
    <name type="scientific">Folsomia candida</name>
    <name type="common">Springtail</name>
    <dbReference type="NCBI Taxonomy" id="158441"/>
    <lineage>
        <taxon>Eukaryota</taxon>
        <taxon>Metazoa</taxon>
        <taxon>Ecdysozoa</taxon>
        <taxon>Arthropoda</taxon>
        <taxon>Hexapoda</taxon>
        <taxon>Collembola</taxon>
        <taxon>Entomobryomorpha</taxon>
        <taxon>Isotomoidea</taxon>
        <taxon>Isotomidae</taxon>
        <taxon>Proisotominae</taxon>
        <taxon>Folsomia</taxon>
    </lineage>
</organism>
<dbReference type="InterPro" id="IPR021138">
    <property type="entry name" value="Ribosomal_eL20_eukaryotes"/>
</dbReference>
<dbReference type="FunFam" id="3.10.20.10:FF:000001">
    <property type="entry name" value="60S ribosomal protein L18a"/>
    <property type="match status" value="1"/>
</dbReference>
<keyword evidence="3 4" id="KW-0687">Ribonucleoprotein</keyword>
<dbReference type="AlphaFoldDB" id="A0A226E1F0"/>
<dbReference type="GO" id="GO:0003735">
    <property type="term" value="F:structural constituent of ribosome"/>
    <property type="evidence" value="ECO:0007669"/>
    <property type="project" value="InterPro"/>
</dbReference>
<dbReference type="GO" id="GO:0006412">
    <property type="term" value="P:translation"/>
    <property type="evidence" value="ECO:0007669"/>
    <property type="project" value="InterPro"/>
</dbReference>
<evidence type="ECO:0000259" key="5">
    <source>
        <dbReference type="Pfam" id="PF01775"/>
    </source>
</evidence>
<comment type="similarity">
    <text evidence="1 4">Belongs to the eukaryotic ribosomal protein eL20 family.</text>
</comment>
<name>A0A226E1F0_FOLCA</name>
<dbReference type="STRING" id="158441.A0A226E1F0"/>
<evidence type="ECO:0000313" key="7">
    <source>
        <dbReference type="Proteomes" id="UP000198287"/>
    </source>
</evidence>
<dbReference type="OMA" id="CIFAKND"/>
<evidence type="ECO:0000256" key="4">
    <source>
        <dbReference type="PIRNR" id="PIRNR002190"/>
    </source>
</evidence>
<dbReference type="GO" id="GO:1990904">
    <property type="term" value="C:ribonucleoprotein complex"/>
    <property type="evidence" value="ECO:0007669"/>
    <property type="project" value="UniProtKB-KW"/>
</dbReference>
<dbReference type="InterPro" id="IPR023573">
    <property type="entry name" value="Ribosomal_eL20_dom"/>
</dbReference>
<evidence type="ECO:0000313" key="6">
    <source>
        <dbReference type="EMBL" id="OXA51552.1"/>
    </source>
</evidence>
<evidence type="ECO:0000256" key="3">
    <source>
        <dbReference type="ARBA" id="ARBA00023274"/>
    </source>
</evidence>
<dbReference type="Pfam" id="PF01775">
    <property type="entry name" value="Ribosomal_L18A"/>
    <property type="match status" value="1"/>
</dbReference>
<dbReference type="EMBL" id="LNIX01000007">
    <property type="protein sequence ID" value="OXA51552.1"/>
    <property type="molecule type" value="Genomic_DNA"/>
</dbReference>
<gene>
    <name evidence="6" type="ORF">Fcan01_13193</name>
</gene>